<evidence type="ECO:0000256" key="1">
    <source>
        <dbReference type="SAM" id="MobiDB-lite"/>
    </source>
</evidence>
<dbReference type="InterPro" id="IPR012551">
    <property type="entry name" value="DUF1707_SHOCT-like"/>
</dbReference>
<feature type="domain" description="DUF1707" evidence="2">
    <location>
        <begin position="87"/>
        <end position="139"/>
    </location>
</feature>
<proteinExistence type="predicted"/>
<dbReference type="EMBL" id="JBEYBF010000040">
    <property type="protein sequence ID" value="MEU1956586.1"/>
    <property type="molecule type" value="Genomic_DNA"/>
</dbReference>
<dbReference type="PANTHER" id="PTHR40763:SF4">
    <property type="entry name" value="DUF1707 DOMAIN-CONTAINING PROTEIN"/>
    <property type="match status" value="1"/>
</dbReference>
<reference evidence="3 4" key="1">
    <citation type="submission" date="2024-06" db="EMBL/GenBank/DDBJ databases">
        <title>The Natural Products Discovery Center: Release of the First 8490 Sequenced Strains for Exploring Actinobacteria Biosynthetic Diversity.</title>
        <authorList>
            <person name="Kalkreuter E."/>
            <person name="Kautsar S.A."/>
            <person name="Yang D."/>
            <person name="Bader C.D."/>
            <person name="Teijaro C.N."/>
            <person name="Fluegel L."/>
            <person name="Davis C.M."/>
            <person name="Simpson J.R."/>
            <person name="Lauterbach L."/>
            <person name="Steele A.D."/>
            <person name="Gui C."/>
            <person name="Meng S."/>
            <person name="Li G."/>
            <person name="Viehrig K."/>
            <person name="Ye F."/>
            <person name="Su P."/>
            <person name="Kiefer A.F."/>
            <person name="Nichols A."/>
            <person name="Cepeda A.J."/>
            <person name="Yan W."/>
            <person name="Fan B."/>
            <person name="Jiang Y."/>
            <person name="Adhikari A."/>
            <person name="Zheng C.-J."/>
            <person name="Schuster L."/>
            <person name="Cowan T.M."/>
            <person name="Smanski M.J."/>
            <person name="Chevrette M.G."/>
            <person name="De Carvalho L.P.S."/>
            <person name="Shen B."/>
        </authorList>
    </citation>
    <scope>NUCLEOTIDE SEQUENCE [LARGE SCALE GENOMIC DNA]</scope>
    <source>
        <strain evidence="3 4">NPDC019708</strain>
    </source>
</reference>
<comment type="caution">
    <text evidence="3">The sequence shown here is derived from an EMBL/GenBank/DDBJ whole genome shotgun (WGS) entry which is preliminary data.</text>
</comment>
<sequence length="366" mass="38244">MSTVFPGRLRARDIDRAETATVLDGAYAEGQLGAAEYHDRIAQAQAAKTLGELSELVADLQTPDARRVRAERGAAAAATPSGYPPGTRARTADRDAAGTVLSRAFGEGQLAEDEYRVRAELLADAVTLEDLAELTADLQGARPAPVAPPPARSGGQGRYFAVIGAAALAVAFGTFALVHREAEPAPAVPPAATAPKPATPVPYAALNEVEPLVIPTPNLVTEAGIAHFVDRYRAEFGDTVADEITLYPAHARVTRALPGQPNRKVTYTYRGGFHQDSDPTTRPIDTPTVDLAAVDTAAIGAAAGTAAATTRVPDGVVSMIELDVPSFDPLAGRPAVSVHVGNTFDESGWFVLSPAGEVLRVWPFDG</sequence>
<evidence type="ECO:0000313" key="4">
    <source>
        <dbReference type="Proteomes" id="UP001550628"/>
    </source>
</evidence>
<protein>
    <submittedName>
        <fullName evidence="3">DUF1707 domain-containing protein</fullName>
    </submittedName>
</protein>
<gene>
    <name evidence="3" type="ORF">ABZ510_32645</name>
</gene>
<accession>A0ABV2X0B8</accession>
<feature type="region of interest" description="Disordered" evidence="1">
    <location>
        <begin position="71"/>
        <end position="93"/>
    </location>
</feature>
<evidence type="ECO:0000259" key="2">
    <source>
        <dbReference type="Pfam" id="PF08044"/>
    </source>
</evidence>
<feature type="domain" description="DUF1707" evidence="2">
    <location>
        <begin position="9"/>
        <end position="61"/>
    </location>
</feature>
<evidence type="ECO:0000313" key="3">
    <source>
        <dbReference type="EMBL" id="MEU1956586.1"/>
    </source>
</evidence>
<organism evidence="3 4">
    <name type="scientific">Nocardia rhamnosiphila</name>
    <dbReference type="NCBI Taxonomy" id="426716"/>
    <lineage>
        <taxon>Bacteria</taxon>
        <taxon>Bacillati</taxon>
        <taxon>Actinomycetota</taxon>
        <taxon>Actinomycetes</taxon>
        <taxon>Mycobacteriales</taxon>
        <taxon>Nocardiaceae</taxon>
        <taxon>Nocardia</taxon>
    </lineage>
</organism>
<dbReference type="Proteomes" id="UP001550628">
    <property type="component" value="Unassembled WGS sequence"/>
</dbReference>
<keyword evidence="4" id="KW-1185">Reference proteome</keyword>
<name>A0ABV2X0B8_9NOCA</name>
<dbReference type="Pfam" id="PF08044">
    <property type="entry name" value="DUF1707"/>
    <property type="match status" value="2"/>
</dbReference>
<dbReference type="RefSeq" id="WP_356958900.1">
    <property type="nucleotide sequence ID" value="NZ_JBEYBD010000020.1"/>
</dbReference>
<dbReference type="PANTHER" id="PTHR40763">
    <property type="entry name" value="MEMBRANE PROTEIN-RELATED"/>
    <property type="match status" value="1"/>
</dbReference>